<gene>
    <name evidence="1" type="ORF">H0264_29065</name>
</gene>
<name>A0A7D6ZAV7_9NOCA</name>
<dbReference type="AlphaFoldDB" id="A0A7D6ZAV7"/>
<dbReference type="Proteomes" id="UP000515512">
    <property type="component" value="Chromosome"/>
</dbReference>
<sequence>MALQITDRLITSTVTPETAYWTATSSGGHWELTWLPDHPLTRDQAVSGMVLDEILSAPDAVTAEFAMELAEIRAAELGISLKDVVLRLCARMVERDLLGQNKDAESDAVPGQPPSGHGWRALTLLAHARALEPSLGDHA</sequence>
<reference evidence="1 2" key="1">
    <citation type="submission" date="2020-07" db="EMBL/GenBank/DDBJ databases">
        <authorList>
            <person name="Zhuang K."/>
            <person name="Ran Y."/>
        </authorList>
    </citation>
    <scope>NUCLEOTIDE SEQUENCE [LARGE SCALE GENOMIC DNA]</scope>
    <source>
        <strain evidence="1 2">WCH-YHL-001</strain>
    </source>
</reference>
<dbReference type="RefSeq" id="WP_181580502.1">
    <property type="nucleotide sequence ID" value="NZ_CP059399.1"/>
</dbReference>
<evidence type="ECO:0000313" key="2">
    <source>
        <dbReference type="Proteomes" id="UP000515512"/>
    </source>
</evidence>
<evidence type="ECO:0000313" key="1">
    <source>
        <dbReference type="EMBL" id="QLY29298.1"/>
    </source>
</evidence>
<proteinExistence type="predicted"/>
<accession>A0A7D6ZAV7</accession>
<keyword evidence="2" id="KW-1185">Reference proteome</keyword>
<protein>
    <submittedName>
        <fullName evidence="1">Uncharacterized protein</fullName>
    </submittedName>
</protein>
<dbReference type="EMBL" id="CP059399">
    <property type="protein sequence ID" value="QLY29298.1"/>
    <property type="molecule type" value="Genomic_DNA"/>
</dbReference>
<organism evidence="1 2">
    <name type="scientific">Nocardia huaxiensis</name>
    <dbReference type="NCBI Taxonomy" id="2755382"/>
    <lineage>
        <taxon>Bacteria</taxon>
        <taxon>Bacillati</taxon>
        <taxon>Actinomycetota</taxon>
        <taxon>Actinomycetes</taxon>
        <taxon>Mycobacteriales</taxon>
        <taxon>Nocardiaceae</taxon>
        <taxon>Nocardia</taxon>
    </lineage>
</organism>
<dbReference type="KEGG" id="nhu:H0264_29065"/>